<dbReference type="InterPro" id="IPR010829">
    <property type="entry name" value="Cerato-platanin"/>
</dbReference>
<evidence type="ECO:0000313" key="5">
    <source>
        <dbReference type="EMBL" id="KAI0303334.1"/>
    </source>
</evidence>
<proteinExistence type="inferred from homology"/>
<feature type="signal peptide" evidence="4">
    <location>
        <begin position="1"/>
        <end position="19"/>
    </location>
</feature>
<evidence type="ECO:0000313" key="6">
    <source>
        <dbReference type="Proteomes" id="UP001203297"/>
    </source>
</evidence>
<dbReference type="EMBL" id="WTXG01000009">
    <property type="protein sequence ID" value="KAI0303334.1"/>
    <property type="molecule type" value="Genomic_DNA"/>
</dbReference>
<comment type="caution">
    <text evidence="5">The sequence shown here is derived from an EMBL/GenBank/DDBJ whole genome shotgun (WGS) entry which is preliminary data.</text>
</comment>
<dbReference type="AlphaFoldDB" id="A0AAD4M627"/>
<gene>
    <name evidence="5" type="ORF">B0F90DRAFT_1667254</name>
</gene>
<evidence type="ECO:0000256" key="2">
    <source>
        <dbReference type="ARBA" id="ARBA00010421"/>
    </source>
</evidence>
<dbReference type="Proteomes" id="UP001203297">
    <property type="component" value="Unassembled WGS sequence"/>
</dbReference>
<comment type="subcellular location">
    <subcellularLocation>
        <location evidence="1">Secreted</location>
    </subcellularLocation>
</comment>
<reference evidence="5" key="1">
    <citation type="journal article" date="2022" name="New Phytol.">
        <title>Evolutionary transition to the ectomycorrhizal habit in the genomes of a hyperdiverse lineage of mushroom-forming fungi.</title>
        <authorList>
            <person name="Looney B."/>
            <person name="Miyauchi S."/>
            <person name="Morin E."/>
            <person name="Drula E."/>
            <person name="Courty P.E."/>
            <person name="Kohler A."/>
            <person name="Kuo A."/>
            <person name="LaButti K."/>
            <person name="Pangilinan J."/>
            <person name="Lipzen A."/>
            <person name="Riley R."/>
            <person name="Andreopoulos W."/>
            <person name="He G."/>
            <person name="Johnson J."/>
            <person name="Nolan M."/>
            <person name="Tritt A."/>
            <person name="Barry K.W."/>
            <person name="Grigoriev I.V."/>
            <person name="Nagy L.G."/>
            <person name="Hibbett D."/>
            <person name="Henrissat B."/>
            <person name="Matheny P.B."/>
            <person name="Labbe J."/>
            <person name="Martin F.M."/>
        </authorList>
    </citation>
    <scope>NUCLEOTIDE SEQUENCE</scope>
    <source>
        <strain evidence="5">BPL690</strain>
    </source>
</reference>
<comment type="similarity">
    <text evidence="2">Belongs to the cerato-platanin family.</text>
</comment>
<sequence>MKLTSAIVSLATLFAVVSAAATHSTVVNVRYDTVYDDPNRSLNIVACSTGENGLLTKGFTDFGSLPTFPNIGGAEAVEGWNSEQCGSCYRLSHGARSIHVTAIDAAGDGFNIGLEALNELTGGEGENLGIISARATRVHQSHCGL</sequence>
<evidence type="ECO:0000256" key="1">
    <source>
        <dbReference type="ARBA" id="ARBA00004613"/>
    </source>
</evidence>
<evidence type="ECO:0000256" key="4">
    <source>
        <dbReference type="SAM" id="SignalP"/>
    </source>
</evidence>
<feature type="chain" id="PRO_5042153981" evidence="4">
    <location>
        <begin position="20"/>
        <end position="145"/>
    </location>
</feature>
<dbReference type="CDD" id="cd22778">
    <property type="entry name" value="DPBB_CEPL-like"/>
    <property type="match status" value="1"/>
</dbReference>
<name>A0AAD4M627_9AGAM</name>
<keyword evidence="4" id="KW-0732">Signal</keyword>
<keyword evidence="6" id="KW-1185">Reference proteome</keyword>
<evidence type="ECO:0000256" key="3">
    <source>
        <dbReference type="ARBA" id="ARBA00022525"/>
    </source>
</evidence>
<dbReference type="SUPFAM" id="SSF50685">
    <property type="entry name" value="Barwin-like endoglucanases"/>
    <property type="match status" value="1"/>
</dbReference>
<accession>A0AAD4M627</accession>
<keyword evidence="3" id="KW-0964">Secreted</keyword>
<dbReference type="InterPro" id="IPR036908">
    <property type="entry name" value="RlpA-like_sf"/>
</dbReference>
<dbReference type="Pfam" id="PF07249">
    <property type="entry name" value="Cerato-platanin"/>
    <property type="match status" value="1"/>
</dbReference>
<organism evidence="5 6">
    <name type="scientific">Multifurca ochricompacta</name>
    <dbReference type="NCBI Taxonomy" id="376703"/>
    <lineage>
        <taxon>Eukaryota</taxon>
        <taxon>Fungi</taxon>
        <taxon>Dikarya</taxon>
        <taxon>Basidiomycota</taxon>
        <taxon>Agaricomycotina</taxon>
        <taxon>Agaricomycetes</taxon>
        <taxon>Russulales</taxon>
        <taxon>Russulaceae</taxon>
        <taxon>Multifurca</taxon>
    </lineage>
</organism>
<dbReference type="Gene3D" id="2.40.40.10">
    <property type="entry name" value="RlpA-like domain"/>
    <property type="match status" value="1"/>
</dbReference>
<protein>
    <submittedName>
        <fullName evidence="5">Cerato-platanin</fullName>
    </submittedName>
</protein>
<dbReference type="GO" id="GO:0005576">
    <property type="term" value="C:extracellular region"/>
    <property type="evidence" value="ECO:0007669"/>
    <property type="project" value="UniProtKB-SubCell"/>
</dbReference>